<gene>
    <name evidence="1" type="ORF">GWA01_09500</name>
</gene>
<comment type="caution">
    <text evidence="1">The sequence shown here is derived from an EMBL/GenBank/DDBJ whole genome shotgun (WGS) entry which is preliminary data.</text>
</comment>
<dbReference type="Gene3D" id="3.40.50.150">
    <property type="entry name" value="Vaccinia Virus protein VP39"/>
    <property type="match status" value="1"/>
</dbReference>
<dbReference type="AlphaFoldDB" id="A0A511AYA1"/>
<organism evidence="1 2">
    <name type="scientific">Gluconobacter wancherniae NBRC 103581</name>
    <dbReference type="NCBI Taxonomy" id="656744"/>
    <lineage>
        <taxon>Bacteria</taxon>
        <taxon>Pseudomonadati</taxon>
        <taxon>Pseudomonadota</taxon>
        <taxon>Alphaproteobacteria</taxon>
        <taxon>Acetobacterales</taxon>
        <taxon>Acetobacteraceae</taxon>
        <taxon>Gluconobacter</taxon>
    </lineage>
</organism>
<proteinExistence type="predicted"/>
<protein>
    <recommendedName>
        <fullName evidence="3">DNA cytosine methyltransferase</fullName>
    </recommendedName>
</protein>
<evidence type="ECO:0000313" key="1">
    <source>
        <dbReference type="EMBL" id="GEK93180.1"/>
    </source>
</evidence>
<dbReference type="InterPro" id="IPR029063">
    <property type="entry name" value="SAM-dependent_MTases_sf"/>
</dbReference>
<accession>A0A511AYA1</accession>
<dbReference type="RefSeq" id="WP_146794507.1">
    <property type="nucleotide sequence ID" value="NZ_BARC01000011.1"/>
</dbReference>
<evidence type="ECO:0008006" key="3">
    <source>
        <dbReference type="Google" id="ProtNLM"/>
    </source>
</evidence>
<name>A0A511AYA1_9PROT</name>
<evidence type="ECO:0000313" key="2">
    <source>
        <dbReference type="Proteomes" id="UP000321230"/>
    </source>
</evidence>
<reference evidence="1 2" key="1">
    <citation type="submission" date="2019-07" db="EMBL/GenBank/DDBJ databases">
        <title>Whole genome shotgun sequence of Gluconobacter wancherniae NBRC 103581.</title>
        <authorList>
            <person name="Hosoyama A."/>
            <person name="Uohara A."/>
            <person name="Ohji S."/>
            <person name="Ichikawa N."/>
        </authorList>
    </citation>
    <scope>NUCLEOTIDE SEQUENCE [LARGE SCALE GENOMIC DNA]</scope>
    <source>
        <strain evidence="1 2">NBRC 103581</strain>
    </source>
</reference>
<keyword evidence="2" id="KW-1185">Reference proteome</keyword>
<dbReference type="EMBL" id="BJUZ01000001">
    <property type="protein sequence ID" value="GEK93180.1"/>
    <property type="molecule type" value="Genomic_DNA"/>
</dbReference>
<dbReference type="OrthoDB" id="9134166at2"/>
<sequence length="202" mass="22508">MTRKLSVLVACEYSGVVRDAFLERGHDAMSCDLLPTEKPGPHYKGDVRDVLDYPWDLLIAHPPCTDLSVSGARHFAAKRLDGRQQASVSFFMMLARCSIPKKVIENPVSIMSTMWRKPDQIIQPWMFGHGETKATCLWLENVAPLVPTDVVEGRVARVHLLPPSEDRWKLRSTTYQGIADALAEQIGGRVHAPATCISEMAL</sequence>
<dbReference type="Proteomes" id="UP000321230">
    <property type="component" value="Unassembled WGS sequence"/>
</dbReference>